<protein>
    <recommendedName>
        <fullName evidence="6">Fungal STAND N-terminal Goodbye domain-containing protein</fullName>
    </recommendedName>
</protein>
<gene>
    <name evidence="4" type="ORF">PG993_008687</name>
</gene>
<dbReference type="SUPFAM" id="SSF48452">
    <property type="entry name" value="TPR-like"/>
    <property type="match status" value="1"/>
</dbReference>
<feature type="domain" description="Fungal STAND N-terminal Goodbye" evidence="2">
    <location>
        <begin position="15"/>
        <end position="143"/>
    </location>
</feature>
<dbReference type="Pfam" id="PF17109">
    <property type="entry name" value="Goodbye"/>
    <property type="match status" value="1"/>
</dbReference>
<dbReference type="Pfam" id="PF24883">
    <property type="entry name" value="NPHP3_N"/>
    <property type="match status" value="1"/>
</dbReference>
<evidence type="ECO:0000256" key="1">
    <source>
        <dbReference type="ARBA" id="ARBA00022737"/>
    </source>
</evidence>
<dbReference type="PANTHER" id="PTHR10039">
    <property type="entry name" value="AMELOGENIN"/>
    <property type="match status" value="1"/>
</dbReference>
<keyword evidence="5" id="KW-1185">Reference proteome</keyword>
<feature type="non-terminal residue" evidence="4">
    <location>
        <position position="1139"/>
    </location>
</feature>
<dbReference type="InterPro" id="IPR027417">
    <property type="entry name" value="P-loop_NTPase"/>
</dbReference>
<reference evidence="4 5" key="1">
    <citation type="submission" date="2023-01" db="EMBL/GenBank/DDBJ databases">
        <title>Analysis of 21 Apiospora genomes using comparative genomics revels a genus with tremendous synthesis potential of carbohydrate active enzymes and secondary metabolites.</title>
        <authorList>
            <person name="Sorensen T."/>
        </authorList>
    </citation>
    <scope>NUCLEOTIDE SEQUENCE [LARGE SCALE GENOMIC DNA]</scope>
    <source>
        <strain evidence="4 5">CBS 33761</strain>
    </source>
</reference>
<dbReference type="Gene3D" id="1.25.40.10">
    <property type="entry name" value="Tetratricopeptide repeat domain"/>
    <property type="match status" value="1"/>
</dbReference>
<evidence type="ECO:0000259" key="2">
    <source>
        <dbReference type="Pfam" id="PF17109"/>
    </source>
</evidence>
<feature type="domain" description="Nephrocystin 3-like N-terminal" evidence="3">
    <location>
        <begin position="327"/>
        <end position="503"/>
    </location>
</feature>
<evidence type="ECO:0000259" key="3">
    <source>
        <dbReference type="Pfam" id="PF24883"/>
    </source>
</evidence>
<dbReference type="InterPro" id="IPR019734">
    <property type="entry name" value="TPR_rpt"/>
</dbReference>
<name>A0ABR1SP17_9PEZI</name>
<sequence>MMADNKEATMVKGIWEAAEAKFKDLTGKSLQSGPIKTFDALRLEIEARSRPSSGDDESAVDGKWDKAKFKSAGLEVLKWVKILVGAAVQASAVLPIPSGPVANMCAKALIMALDVPQAIRDLNDAISDVFTRVASVLSQFSIYERLEEIDIVLARQIHLVMVSFVTICAHVVNYQQGSRWDRFKQSVDTTSPNALESVSWFENSANSQSSKAKKAILDDDSGLKAELSNFERLVQQQRDVEGTLLLATVITNHKDICQVLEQNADRNADIQVKVNRLDQDAADRREEKDRTKKLTKIRDALNVPPHVRLETNTTETCTKIHSKCINGTGAWVWDHPSYQEWTSKSQKGRNSLLLLSGDSSSGKTSIAAMIIKKLEDQQRTRIYVAHYFFPPSTKKSDDDKYPVHSALKYMAFQIARVDTTVSNTLYKACDNPERGVDFRALTDLMELWDQLRIGAPGLAATYYLVFDGLEHLKDKHAEVLVEFALRLKPASEQAGSRVRVLLSGAERVFKDHADVETALRIDVSRYTIPDMEAFIDNELNTRGMLQHAKPGSKQGQARDLIREQLPQSVNGSYFLLQHSLDKIFGRLDSGADLTELQGILKTSMSSHEAAIQTLQTLQRSLGPDETKDLNELLKWIMFGAEAMTLDQLEAAMYLQSGNESLVTLKYIIQKKFSAVLKLEDDFFMVQDDVRDTLQRRKDNRHKFSASQEGPTISMSITINNVDQELCQHFLWDLAQKSIRDKFRFDFDGAANHLLSSQAAIEVDEFEAHHSIVKQAFDYLAHDPRDETKPIGKYLVPWLPWHLRKLRTLEMEDEGELSPVEKRKIADGLYNIFQSDLILERHKDSFEGRWMHWYHDEMLEFNEWFMDSAVVRRLDKHWLREIRSAPNPTRGYLRPLVQSVLKQLLLERERPWGALSAYRWIEQFVLLVSLVILRRRHRLDAKPDDKGDDESVSSDGAERVDISWRRQVSQWCQNYLGLQDAQLDSFWYERLGEAAAAMLPHGDTSEAIQEFYQTAVKLSDPSWRSYKGLGEEEFRQDRVQDALAHVGKALELADEAMSAETSRPAATPADIVRLHLQLGDYCFATDAIDKATDHYSSARDTCPSEETVLARKADAWYLRAQLRTLDADIPAMQQLLRQSL</sequence>
<evidence type="ECO:0008006" key="6">
    <source>
        <dbReference type="Google" id="ProtNLM"/>
    </source>
</evidence>
<dbReference type="InterPro" id="IPR031350">
    <property type="entry name" value="Goodbye_dom"/>
</dbReference>
<evidence type="ECO:0000313" key="5">
    <source>
        <dbReference type="Proteomes" id="UP001444661"/>
    </source>
</evidence>
<dbReference type="PANTHER" id="PTHR10039:SF17">
    <property type="entry name" value="FUNGAL STAND N-TERMINAL GOODBYE DOMAIN-CONTAINING PROTEIN-RELATED"/>
    <property type="match status" value="1"/>
</dbReference>
<dbReference type="InterPro" id="IPR056884">
    <property type="entry name" value="NPHP3-like_N"/>
</dbReference>
<dbReference type="SMART" id="SM00028">
    <property type="entry name" value="TPR"/>
    <property type="match status" value="2"/>
</dbReference>
<dbReference type="Proteomes" id="UP001444661">
    <property type="component" value="Unassembled WGS sequence"/>
</dbReference>
<organism evidence="4 5">
    <name type="scientific">Apiospora rasikravindrae</name>
    <dbReference type="NCBI Taxonomy" id="990691"/>
    <lineage>
        <taxon>Eukaryota</taxon>
        <taxon>Fungi</taxon>
        <taxon>Dikarya</taxon>
        <taxon>Ascomycota</taxon>
        <taxon>Pezizomycotina</taxon>
        <taxon>Sordariomycetes</taxon>
        <taxon>Xylariomycetidae</taxon>
        <taxon>Amphisphaeriales</taxon>
        <taxon>Apiosporaceae</taxon>
        <taxon>Apiospora</taxon>
    </lineage>
</organism>
<dbReference type="Gene3D" id="3.40.50.300">
    <property type="entry name" value="P-loop containing nucleotide triphosphate hydrolases"/>
    <property type="match status" value="1"/>
</dbReference>
<dbReference type="EMBL" id="JAQQWK010000008">
    <property type="protein sequence ID" value="KAK8036073.1"/>
    <property type="molecule type" value="Genomic_DNA"/>
</dbReference>
<comment type="caution">
    <text evidence="4">The sequence shown here is derived from an EMBL/GenBank/DDBJ whole genome shotgun (WGS) entry which is preliminary data.</text>
</comment>
<evidence type="ECO:0000313" key="4">
    <source>
        <dbReference type="EMBL" id="KAK8036073.1"/>
    </source>
</evidence>
<accession>A0ABR1SP17</accession>
<proteinExistence type="predicted"/>
<dbReference type="InterPro" id="IPR011990">
    <property type="entry name" value="TPR-like_helical_dom_sf"/>
</dbReference>
<keyword evidence="1" id="KW-0677">Repeat</keyword>